<feature type="transmembrane region" description="Helical" evidence="8">
    <location>
        <begin position="339"/>
        <end position="361"/>
    </location>
</feature>
<evidence type="ECO:0000259" key="10">
    <source>
        <dbReference type="Pfam" id="PF19040"/>
    </source>
</evidence>
<feature type="transmembrane region" description="Helical" evidence="8">
    <location>
        <begin position="71"/>
        <end position="90"/>
    </location>
</feature>
<dbReference type="GO" id="GO:0005886">
    <property type="term" value="C:plasma membrane"/>
    <property type="evidence" value="ECO:0007669"/>
    <property type="project" value="UniProtKB-SubCell"/>
</dbReference>
<evidence type="ECO:0000256" key="4">
    <source>
        <dbReference type="ARBA" id="ARBA00022692"/>
    </source>
</evidence>
<feature type="transmembrane region" description="Helical" evidence="8">
    <location>
        <begin position="7"/>
        <end position="25"/>
    </location>
</feature>
<evidence type="ECO:0000256" key="8">
    <source>
        <dbReference type="SAM" id="Phobius"/>
    </source>
</evidence>
<feature type="transmembrane region" description="Helical" evidence="8">
    <location>
        <begin position="310"/>
        <end position="327"/>
    </location>
</feature>
<organism evidence="11 12">
    <name type="scientific">Saezia sanguinis</name>
    <dbReference type="NCBI Taxonomy" id="1965230"/>
    <lineage>
        <taxon>Bacteria</taxon>
        <taxon>Pseudomonadati</taxon>
        <taxon>Pseudomonadota</taxon>
        <taxon>Betaproteobacteria</taxon>
        <taxon>Burkholderiales</taxon>
        <taxon>Saeziaceae</taxon>
        <taxon>Saezia</taxon>
    </lineage>
</organism>
<name>A0A433SD45_9BURK</name>
<dbReference type="InterPro" id="IPR050879">
    <property type="entry name" value="Acyltransferase_3"/>
</dbReference>
<dbReference type="PANTHER" id="PTHR23028:SF53">
    <property type="entry name" value="ACYL_TRANSF_3 DOMAIN-CONTAINING PROTEIN"/>
    <property type="match status" value="1"/>
</dbReference>
<dbReference type="RefSeq" id="WP_126980144.1">
    <property type="nucleotide sequence ID" value="NZ_PQSP01000004.1"/>
</dbReference>
<dbReference type="Pfam" id="PF01757">
    <property type="entry name" value="Acyl_transf_3"/>
    <property type="match status" value="1"/>
</dbReference>
<dbReference type="Gene3D" id="3.40.50.1110">
    <property type="entry name" value="SGNH hydrolase"/>
    <property type="match status" value="1"/>
</dbReference>
<evidence type="ECO:0000313" key="11">
    <source>
        <dbReference type="EMBL" id="RUS66668.1"/>
    </source>
</evidence>
<evidence type="ECO:0000256" key="5">
    <source>
        <dbReference type="ARBA" id="ARBA00022989"/>
    </source>
</evidence>
<dbReference type="AlphaFoldDB" id="A0A433SD45"/>
<keyword evidence="2" id="KW-1003">Cell membrane</keyword>
<protein>
    <submittedName>
        <fullName evidence="11">O-acetyltransferase OatA</fullName>
        <ecNumber evidence="11">2.3.1.-</ecNumber>
    </submittedName>
</protein>
<keyword evidence="7 11" id="KW-0012">Acyltransferase</keyword>
<feature type="transmembrane region" description="Helical" evidence="8">
    <location>
        <begin position="241"/>
        <end position="264"/>
    </location>
</feature>
<feature type="transmembrane region" description="Helical" evidence="8">
    <location>
        <begin position="161"/>
        <end position="180"/>
    </location>
</feature>
<keyword evidence="12" id="KW-1185">Reference proteome</keyword>
<dbReference type="Proteomes" id="UP000286947">
    <property type="component" value="Unassembled WGS sequence"/>
</dbReference>
<dbReference type="EC" id="2.3.1.-" evidence="11"/>
<evidence type="ECO:0000259" key="9">
    <source>
        <dbReference type="Pfam" id="PF01757"/>
    </source>
</evidence>
<dbReference type="EMBL" id="PQSP01000004">
    <property type="protein sequence ID" value="RUS66668.1"/>
    <property type="molecule type" value="Genomic_DNA"/>
</dbReference>
<feature type="domain" description="Acyltransferase 3" evidence="9">
    <location>
        <begin position="6"/>
        <end position="324"/>
    </location>
</feature>
<reference evidence="11 12" key="1">
    <citation type="submission" date="2018-01" db="EMBL/GenBank/DDBJ databases">
        <title>Saezia sanguinis gen. nov., sp. nov., in the order Burkholderiales isolated from human blood.</title>
        <authorList>
            <person name="Medina-Pascual M.J."/>
            <person name="Valdezate S."/>
            <person name="Monzon S."/>
            <person name="Cuesta I."/>
            <person name="Carrasco G."/>
            <person name="Villalon P."/>
            <person name="Saez-Nieto J.A."/>
        </authorList>
    </citation>
    <scope>NUCLEOTIDE SEQUENCE [LARGE SCALE GENOMIC DNA]</scope>
    <source>
        <strain evidence="11 12">CNM695-12</strain>
    </source>
</reference>
<evidence type="ECO:0000313" key="12">
    <source>
        <dbReference type="Proteomes" id="UP000286947"/>
    </source>
</evidence>
<feature type="transmembrane region" description="Helical" evidence="8">
    <location>
        <begin position="31"/>
        <end position="50"/>
    </location>
</feature>
<evidence type="ECO:0000256" key="3">
    <source>
        <dbReference type="ARBA" id="ARBA00022679"/>
    </source>
</evidence>
<feature type="transmembrane region" description="Helical" evidence="8">
    <location>
        <begin position="131"/>
        <end position="154"/>
    </location>
</feature>
<evidence type="ECO:0000256" key="6">
    <source>
        <dbReference type="ARBA" id="ARBA00023136"/>
    </source>
</evidence>
<feature type="transmembrane region" description="Helical" evidence="8">
    <location>
        <begin position="215"/>
        <end position="235"/>
    </location>
</feature>
<sequence length="654" mass="73873">MIYKPEIDGLRAIAVLLVLLCHVGLAFPGGYIGVDVFFVISGFLITSILVSDYENRRFNLVRFYAKRFIRLYPALLVVIVLVCAAAFCLADQKLLKTVLHSGSYATASISNAYFSKNLGYFDLGTQFQPFLHTWTLGVEWQYYLLAPVLIWILLKHSKEALIIGLAVVAGFSLMFSQIGVEQTPNTAYYLLPYRAFELCIGSLLVFIYHRVLHAITAAVLCIVGLIAILAAAFLYSAQTPFPGYAALLPTVGAAAVIYGAGGFAKGNLLRCAPVVYIGKISYSIYLTHWPLIVFYQYLLVTRPMAWGDRIVLLGLSILSGMALYHGIESKVTWKKIGKKWLWCIGLIVLSVAIALGAKWGYKNIDAFRWRVTGLSAEESQFVERKYVVLDKLGDADGQPAAVLLADSMGYNYAIGFDHLMADSGYYFKLALRGTCWMVDAEYTFNNALHLDPADINKCRDTYRRGLSYLEGNNLPLILAQEWMYKDALLQGDQPIYIYPGNDEYYDFILGRLKALRERMGDRKIILIGVPPYHYSNNDERKNTGCRGRPTFLVDVCQFANDETYLIEETYTYRMNNMLRQFAQEHPNTYYIDTSNIICPDGICSTKNDDRYYQLNDINHFSYKGSVLVAPMLMQQIEEIIGVKLHRDNSLRQAM</sequence>
<evidence type="ECO:0000256" key="2">
    <source>
        <dbReference type="ARBA" id="ARBA00022475"/>
    </source>
</evidence>
<accession>A0A433SD45</accession>
<dbReference type="SUPFAM" id="SSF52266">
    <property type="entry name" value="SGNH hydrolase"/>
    <property type="match status" value="1"/>
</dbReference>
<keyword evidence="4 8" id="KW-0812">Transmembrane</keyword>
<evidence type="ECO:0000256" key="7">
    <source>
        <dbReference type="ARBA" id="ARBA00023315"/>
    </source>
</evidence>
<gene>
    <name evidence="11" type="primary">oatA_1</name>
    <name evidence="11" type="ORF">CUZ56_01949</name>
</gene>
<feature type="domain" description="SGNH" evidence="10">
    <location>
        <begin position="392"/>
        <end position="633"/>
    </location>
</feature>
<comment type="subcellular location">
    <subcellularLocation>
        <location evidence="1">Cell membrane</location>
        <topology evidence="1">Multi-pass membrane protein</topology>
    </subcellularLocation>
</comment>
<dbReference type="OrthoDB" id="9814807at2"/>
<dbReference type="GO" id="GO:0016747">
    <property type="term" value="F:acyltransferase activity, transferring groups other than amino-acyl groups"/>
    <property type="evidence" value="ECO:0007669"/>
    <property type="project" value="InterPro"/>
</dbReference>
<keyword evidence="3 11" id="KW-0808">Transferase</keyword>
<proteinExistence type="predicted"/>
<keyword evidence="6 8" id="KW-0472">Membrane</keyword>
<feature type="transmembrane region" description="Helical" evidence="8">
    <location>
        <begin position="186"/>
        <end position="208"/>
    </location>
</feature>
<keyword evidence="5 8" id="KW-1133">Transmembrane helix</keyword>
<dbReference type="Pfam" id="PF19040">
    <property type="entry name" value="SGNH"/>
    <property type="match status" value="1"/>
</dbReference>
<feature type="transmembrane region" description="Helical" evidence="8">
    <location>
        <begin position="276"/>
        <end position="298"/>
    </location>
</feature>
<evidence type="ECO:0000256" key="1">
    <source>
        <dbReference type="ARBA" id="ARBA00004651"/>
    </source>
</evidence>
<dbReference type="PANTHER" id="PTHR23028">
    <property type="entry name" value="ACETYLTRANSFERASE"/>
    <property type="match status" value="1"/>
</dbReference>
<dbReference type="InterPro" id="IPR002656">
    <property type="entry name" value="Acyl_transf_3_dom"/>
</dbReference>
<dbReference type="GO" id="GO:0009103">
    <property type="term" value="P:lipopolysaccharide biosynthetic process"/>
    <property type="evidence" value="ECO:0007669"/>
    <property type="project" value="TreeGrafter"/>
</dbReference>
<dbReference type="GO" id="GO:0016788">
    <property type="term" value="F:hydrolase activity, acting on ester bonds"/>
    <property type="evidence" value="ECO:0007669"/>
    <property type="project" value="UniProtKB-ARBA"/>
</dbReference>
<dbReference type="InterPro" id="IPR036514">
    <property type="entry name" value="SGNH_hydro_sf"/>
</dbReference>
<comment type="caution">
    <text evidence="11">The sequence shown here is derived from an EMBL/GenBank/DDBJ whole genome shotgun (WGS) entry which is preliminary data.</text>
</comment>
<dbReference type="InterPro" id="IPR043968">
    <property type="entry name" value="SGNH"/>
</dbReference>